<keyword evidence="1" id="KW-0472">Membrane</keyword>
<evidence type="ECO:0000313" key="3">
    <source>
        <dbReference type="EMBL" id="QIS08386.1"/>
    </source>
</evidence>
<reference evidence="3 4" key="1">
    <citation type="journal article" date="2019" name="ACS Chem. Biol.">
        <title>Identification and Mobilization of a Cryptic Antibiotic Biosynthesis Gene Locus from a Human-Pathogenic Nocardia Isolate.</title>
        <authorList>
            <person name="Herisse M."/>
            <person name="Ishida K."/>
            <person name="Porter J.L."/>
            <person name="Howden B."/>
            <person name="Hertweck C."/>
            <person name="Stinear T.P."/>
            <person name="Pidot S.J."/>
        </authorList>
    </citation>
    <scope>NUCLEOTIDE SEQUENCE [LARGE SCALE GENOMIC DNA]</scope>
    <source>
        <strain evidence="3 4">AUSMDU00012717</strain>
    </source>
</reference>
<protein>
    <recommendedName>
        <fullName evidence="2">DUF6545 domain-containing protein</fullName>
    </recommendedName>
</protein>
<feature type="transmembrane region" description="Helical" evidence="1">
    <location>
        <begin position="71"/>
        <end position="91"/>
    </location>
</feature>
<dbReference type="AlphaFoldDB" id="A0A6G9Y5N8"/>
<feature type="transmembrane region" description="Helical" evidence="1">
    <location>
        <begin position="6"/>
        <end position="23"/>
    </location>
</feature>
<dbReference type="InterPro" id="IPR046675">
    <property type="entry name" value="DUF6545"/>
</dbReference>
<organism evidence="3 4">
    <name type="scientific">Nocardia arthritidis</name>
    <dbReference type="NCBI Taxonomy" id="228602"/>
    <lineage>
        <taxon>Bacteria</taxon>
        <taxon>Bacillati</taxon>
        <taxon>Actinomycetota</taxon>
        <taxon>Actinomycetes</taxon>
        <taxon>Mycobacteriales</taxon>
        <taxon>Nocardiaceae</taxon>
        <taxon>Nocardia</taxon>
    </lineage>
</organism>
<gene>
    <name evidence="3" type="ORF">F5544_02330</name>
</gene>
<dbReference type="Pfam" id="PF20182">
    <property type="entry name" value="DUF6545"/>
    <property type="match status" value="1"/>
</dbReference>
<evidence type="ECO:0000256" key="1">
    <source>
        <dbReference type="SAM" id="Phobius"/>
    </source>
</evidence>
<evidence type="ECO:0000313" key="4">
    <source>
        <dbReference type="Proteomes" id="UP000503540"/>
    </source>
</evidence>
<feature type="transmembrane region" description="Helical" evidence="1">
    <location>
        <begin position="35"/>
        <end position="51"/>
    </location>
</feature>
<accession>A0A6G9Y5N8</accession>
<dbReference type="RefSeq" id="WP_167471639.1">
    <property type="nucleotide sequence ID" value="NZ_CP046172.1"/>
</dbReference>
<sequence>MHSSWPTAISGSLIGCALLLLALRLRWADRTRLDRYANLGLAGVIIGSALREPTFQRWIGALIGGRHVANLLYQLSSAEMALVAGLTILAFGQVLGQAYSPPLVFGVAVACGAAGLAFGTRMVPEGVSLADATGWAAFGYRLSMLPIVLWMDVMLIRIGIAEWRSRTDARELVLAGSAIGFVVLHFAGIVSAAIAAAFQIDGRHIAAGRLLVSLERDTVIYQLALLTTLLTIPAAHRLTAHLGLDNASRQRRRLLPLWTALTAACPEVVYAGPADPGDSRYLLHRTVVEIRDCLRILSRYEISDAATSSSTPDQPLTTAIRLVRACAAKASGAPPGGRESRLSTADDVAEEIAELTAISRNWELARAIAIPAKPPEEAESPVWSAHPA</sequence>
<dbReference type="InterPro" id="IPR050039">
    <property type="entry name" value="MAB_1171c-like"/>
</dbReference>
<feature type="transmembrane region" description="Helical" evidence="1">
    <location>
        <begin position="140"/>
        <end position="160"/>
    </location>
</feature>
<dbReference type="EMBL" id="CP046172">
    <property type="protein sequence ID" value="QIS08386.1"/>
    <property type="molecule type" value="Genomic_DNA"/>
</dbReference>
<feature type="transmembrane region" description="Helical" evidence="1">
    <location>
        <begin position="172"/>
        <end position="200"/>
    </location>
</feature>
<proteinExistence type="predicted"/>
<feature type="domain" description="DUF6545" evidence="2">
    <location>
        <begin position="247"/>
        <end position="362"/>
    </location>
</feature>
<keyword evidence="1" id="KW-0812">Transmembrane</keyword>
<dbReference type="KEGG" id="nah:F5544_02330"/>
<keyword evidence="1" id="KW-1133">Transmembrane helix</keyword>
<keyword evidence="4" id="KW-1185">Reference proteome</keyword>
<name>A0A6G9Y5N8_9NOCA</name>
<dbReference type="Proteomes" id="UP000503540">
    <property type="component" value="Chromosome"/>
</dbReference>
<dbReference type="NCBIfam" id="NF042915">
    <property type="entry name" value="MAB_1171c_fam"/>
    <property type="match status" value="1"/>
</dbReference>
<feature type="transmembrane region" description="Helical" evidence="1">
    <location>
        <begin position="103"/>
        <end position="120"/>
    </location>
</feature>
<evidence type="ECO:0000259" key="2">
    <source>
        <dbReference type="Pfam" id="PF20182"/>
    </source>
</evidence>